<dbReference type="GO" id="GO:0005829">
    <property type="term" value="C:cytosol"/>
    <property type="evidence" value="ECO:0007669"/>
    <property type="project" value="TreeGrafter"/>
</dbReference>
<dbReference type="InterPro" id="IPR041492">
    <property type="entry name" value="HAD_2"/>
</dbReference>
<dbReference type="Pfam" id="PF13419">
    <property type="entry name" value="HAD_2"/>
    <property type="match status" value="1"/>
</dbReference>
<dbReference type="Proteomes" id="UP000321168">
    <property type="component" value="Unassembled WGS sequence"/>
</dbReference>
<evidence type="ECO:0000313" key="2">
    <source>
        <dbReference type="Proteomes" id="UP000321168"/>
    </source>
</evidence>
<dbReference type="PANTHER" id="PTHR43434:SF19">
    <property type="entry name" value="PHOSPHONOACETALDEHYDE HYDROLASE"/>
    <property type="match status" value="1"/>
</dbReference>
<keyword evidence="2" id="KW-1185">Reference proteome</keyword>
<sequence>MIQLAILNMENTTVDCTFAVHDAIVSSFEGVGLEIDRKTANDCIPVPNLVGIRKVLKEKFDSEDEAQANQINTYLNKFINHYYKKSTQLRPMPGAEGLFLTLREKGIKIYLTSGFERKTVDILMKRFKWIKNNLIDGTIAADEIQQGRPFPDMIQKAMHSENIMDARVVLKVGDHPLDVLEGKNAGCGLNLVFYSGSLSPNELKEGNPDGIIHTLSEIPQYIDKLEQIQ</sequence>
<organism evidence="1 2">
    <name type="scientific">Luteibaculum oceani</name>
    <dbReference type="NCBI Taxonomy" id="1294296"/>
    <lineage>
        <taxon>Bacteria</taxon>
        <taxon>Pseudomonadati</taxon>
        <taxon>Bacteroidota</taxon>
        <taxon>Flavobacteriia</taxon>
        <taxon>Flavobacteriales</taxon>
        <taxon>Luteibaculaceae</taxon>
        <taxon>Luteibaculum</taxon>
    </lineage>
</organism>
<dbReference type="EMBL" id="VORB01000005">
    <property type="protein sequence ID" value="TXC78786.1"/>
    <property type="molecule type" value="Genomic_DNA"/>
</dbReference>
<keyword evidence="1" id="KW-0378">Hydrolase</keyword>
<dbReference type="GO" id="GO:0006281">
    <property type="term" value="P:DNA repair"/>
    <property type="evidence" value="ECO:0007669"/>
    <property type="project" value="TreeGrafter"/>
</dbReference>
<dbReference type="InterPro" id="IPR050155">
    <property type="entry name" value="HAD-like_hydrolase_sf"/>
</dbReference>
<proteinExistence type="predicted"/>
<dbReference type="InterPro" id="IPR023214">
    <property type="entry name" value="HAD_sf"/>
</dbReference>
<dbReference type="InterPro" id="IPR036412">
    <property type="entry name" value="HAD-like_sf"/>
</dbReference>
<dbReference type="AlphaFoldDB" id="A0A5C6V2T1"/>
<dbReference type="Gene3D" id="1.10.150.240">
    <property type="entry name" value="Putative phosphatase, domain 2"/>
    <property type="match status" value="1"/>
</dbReference>
<dbReference type="RefSeq" id="WP_147014309.1">
    <property type="nucleotide sequence ID" value="NZ_VORB01000005.1"/>
</dbReference>
<dbReference type="PANTHER" id="PTHR43434">
    <property type="entry name" value="PHOSPHOGLYCOLATE PHOSPHATASE"/>
    <property type="match status" value="1"/>
</dbReference>
<dbReference type="SUPFAM" id="SSF56784">
    <property type="entry name" value="HAD-like"/>
    <property type="match status" value="1"/>
</dbReference>
<protein>
    <submittedName>
        <fullName evidence="1">HAD family hydrolase</fullName>
    </submittedName>
</protein>
<comment type="caution">
    <text evidence="1">The sequence shown here is derived from an EMBL/GenBank/DDBJ whole genome shotgun (WGS) entry which is preliminary data.</text>
</comment>
<dbReference type="OrthoDB" id="5504491at2"/>
<dbReference type="InterPro" id="IPR023198">
    <property type="entry name" value="PGP-like_dom2"/>
</dbReference>
<dbReference type="Gene3D" id="3.40.50.1000">
    <property type="entry name" value="HAD superfamily/HAD-like"/>
    <property type="match status" value="1"/>
</dbReference>
<dbReference type="GO" id="GO:0008967">
    <property type="term" value="F:phosphoglycolate phosphatase activity"/>
    <property type="evidence" value="ECO:0007669"/>
    <property type="project" value="TreeGrafter"/>
</dbReference>
<name>A0A5C6V2T1_9FLAO</name>
<evidence type="ECO:0000313" key="1">
    <source>
        <dbReference type="EMBL" id="TXC78786.1"/>
    </source>
</evidence>
<reference evidence="1 2" key="1">
    <citation type="submission" date="2019-08" db="EMBL/GenBank/DDBJ databases">
        <title>Genome of Luteibaculum oceani JCM 18817.</title>
        <authorList>
            <person name="Bowman J.P."/>
        </authorList>
    </citation>
    <scope>NUCLEOTIDE SEQUENCE [LARGE SCALE GENOMIC DNA]</scope>
    <source>
        <strain evidence="1 2">JCM 18817</strain>
    </source>
</reference>
<gene>
    <name evidence="1" type="ORF">FRX97_06105</name>
</gene>
<accession>A0A5C6V2T1</accession>